<name>A0A858R4R3_9PROT</name>
<proteinExistence type="predicted"/>
<dbReference type="AlphaFoldDB" id="A0A858R4R3"/>
<gene>
    <name evidence="2" type="ORF">HHL28_04095</name>
</gene>
<dbReference type="InterPro" id="IPR009956">
    <property type="entry name" value="Post-segregation_anti-tox_CcdA"/>
</dbReference>
<evidence type="ECO:0000256" key="1">
    <source>
        <dbReference type="ARBA" id="ARBA00022649"/>
    </source>
</evidence>
<reference evidence="2" key="1">
    <citation type="submission" date="2020-04" db="EMBL/GenBank/DDBJ databases">
        <title>A desert anoxygenic phototrophic bacterium fixes CO2 using RubisCO under aerobic conditions.</title>
        <authorList>
            <person name="Tang K."/>
        </authorList>
    </citation>
    <scope>NUCLEOTIDE SEQUENCE [LARGE SCALE GENOMIC DNA]</scope>
    <source>
        <strain evidence="2">MIMtkB3</strain>
    </source>
</reference>
<dbReference type="KEGG" id="acru:HHL28_04095"/>
<evidence type="ECO:0000313" key="2">
    <source>
        <dbReference type="EMBL" id="QJE72385.1"/>
    </source>
</evidence>
<organism evidence="2 3">
    <name type="scientific">Aerophototrophica crusticola</name>
    <dbReference type="NCBI Taxonomy" id="1709002"/>
    <lineage>
        <taxon>Bacteria</taxon>
        <taxon>Pseudomonadati</taxon>
        <taxon>Pseudomonadota</taxon>
        <taxon>Alphaproteobacteria</taxon>
        <taxon>Rhodospirillales</taxon>
        <taxon>Rhodospirillaceae</taxon>
        <taxon>Aerophototrophica</taxon>
    </lineage>
</organism>
<sequence length="83" mass="9576">MMALNWLEARMGAIRKVAGLDPALLERAKAFCIDVSSGNEDAIRAEVERWERASLQEIMDRQMELMNEWQKDKLLPSDEFGIH</sequence>
<accession>A0A858R4R3</accession>
<evidence type="ECO:0000313" key="3">
    <source>
        <dbReference type="Proteomes" id="UP000501891"/>
    </source>
</evidence>
<keyword evidence="1" id="KW-1277">Toxin-antitoxin system</keyword>
<protein>
    <submittedName>
        <fullName evidence="2">Type II toxin-antitoxin system CcdA family antitoxin</fullName>
    </submittedName>
</protein>
<dbReference type="EMBL" id="CP051775">
    <property type="protein sequence ID" value="QJE72385.1"/>
    <property type="molecule type" value="Genomic_DNA"/>
</dbReference>
<keyword evidence="3" id="KW-1185">Reference proteome</keyword>
<dbReference type="Proteomes" id="UP000501891">
    <property type="component" value="Chromosome"/>
</dbReference>
<dbReference type="Pfam" id="PF07362">
    <property type="entry name" value="CcdA"/>
    <property type="match status" value="1"/>
</dbReference>